<dbReference type="InterPro" id="IPR019448">
    <property type="entry name" value="NT-C2"/>
</dbReference>
<feature type="compositionally biased region" description="Basic and acidic residues" evidence="2">
    <location>
        <begin position="242"/>
        <end position="251"/>
    </location>
</feature>
<keyword evidence="1" id="KW-0175">Coiled coil</keyword>
<protein>
    <recommendedName>
        <fullName evidence="3">C2 NT-type domain-containing protein</fullName>
    </recommendedName>
</protein>
<feature type="region of interest" description="Disordered" evidence="2">
    <location>
        <begin position="339"/>
        <end position="363"/>
    </location>
</feature>
<evidence type="ECO:0000259" key="3">
    <source>
        <dbReference type="PROSITE" id="PS51840"/>
    </source>
</evidence>
<dbReference type="PANTHER" id="PTHR34452:SF7">
    <property type="entry name" value="MYOSIN HEAVY CHAIN-RELATED PROTEIN"/>
    <property type="match status" value="1"/>
</dbReference>
<proteinExistence type="predicted"/>
<feature type="region of interest" description="Disordered" evidence="2">
    <location>
        <begin position="419"/>
        <end position="446"/>
    </location>
</feature>
<evidence type="ECO:0000256" key="2">
    <source>
        <dbReference type="SAM" id="MobiDB-lite"/>
    </source>
</evidence>
<gene>
    <name evidence="4" type="ORF">C24_LOCUS5137</name>
</gene>
<dbReference type="PANTHER" id="PTHR34452">
    <property type="entry name" value="MYOSIN HEAVY CHAIN-RELATED PROTEIN"/>
    <property type="match status" value="1"/>
</dbReference>
<feature type="region of interest" description="Disordered" evidence="2">
    <location>
        <begin position="882"/>
        <end position="901"/>
    </location>
</feature>
<evidence type="ECO:0000313" key="4">
    <source>
        <dbReference type="EMBL" id="CAA0310129.1"/>
    </source>
</evidence>
<sequence>MFKSARWRSEKNRIKVVFRLKFHATQASQFNTEGLILSLVPGDIGKPTARSEKAIVNDGHCRWEIPVYETVKFLKDVKTGKVNQRIYHLIVSTTGSARGGLVGETSIDFADYVDATKTCNVSLPLQNSSSKALLHVSIQRQLEFDDPQRDVDECETPVKMSQGLDLKSHFSIGDADENRKSDSHEEGPFGKAARFAELRRRASIESDSTMSSSGSVIEPNTPEEVAKPLRHPTKHLHSAKSLFEEPSRISESEWSGSSDHGISSTDDSTNSSNDIVARDTAINSSDEDEVEKLKNELVGLTRQADLSELELQSLRKQIVKETKRSQDLLREVNSLKQERDSLKEDCERQKVSDKQKGETKTRNRLQFEGRDPWVLLEETREELDYEKDRNFNLRLQLEKTQESNSELILAVQDLEEMLEEKSKEGADNIEESMRRSCRSETDEDDHDQKALEDLVKKHVDAKDTHILEQKITDLYNEIEIYKRDKDELEIQMEQLALDYEILKQQNHDISYKLEQSQLQEQLKIQYECSSSLVDVTELENQVESLEAELKKQSEEFSESLCRIKELESQMETLEEEMEKQAQVFEADIDAVTRGKVEQEQRAIQAEETLRKTRWKNASVAGKLQDEFKRLSEQMDSMFTSNEKMAMKAMTEANELRMQKRQLEEMIKDANDELRANQAEYEAKLHELSEKLSFKTSQMERMLENLDEKSNEIDNQKRHEEDVTANLNQEIKILKEEIENLKKNQDSLMLQAEQAENLRVDLEKTKKSVMEAEASLQRENMKKIELESKISLMRKESESLAAELQVIKLAKDEKETAISLLQTELETVRSQCDDLKHSLSENDLEMEKHKKQVAHVKSELKKKEETMANLEKKLKESRTAITKTAQRNNINKGSPVGAHGGSKEVAVMKDKIKLLEGQIKLKETALESSSNMFIEKEKNLKNRIEELETKLDQNSQEMSENELLNGQENEDIGVLVAKIESLRECNGSMEMELKEMRERYSEISLRFAEVEGERQQLVMIVRNLKNAKRS</sequence>
<evidence type="ECO:0000313" key="5">
    <source>
        <dbReference type="Proteomes" id="UP000434276"/>
    </source>
</evidence>
<evidence type="ECO:0000256" key="1">
    <source>
        <dbReference type="SAM" id="Coils"/>
    </source>
</evidence>
<feature type="coiled-coil region" evidence="1">
    <location>
        <begin position="471"/>
        <end position="583"/>
    </location>
</feature>
<feature type="region of interest" description="Disordered" evidence="2">
    <location>
        <begin position="165"/>
        <end position="275"/>
    </location>
</feature>
<feature type="compositionally biased region" description="Polar residues" evidence="2">
    <location>
        <begin position="882"/>
        <end position="891"/>
    </location>
</feature>
<dbReference type="PROSITE" id="PS51840">
    <property type="entry name" value="C2_NT"/>
    <property type="match status" value="1"/>
</dbReference>
<accession>A0A5S9WNQ9</accession>
<dbReference type="OrthoDB" id="765176at2759"/>
<feature type="compositionally biased region" description="Polar residues" evidence="2">
    <location>
        <begin position="205"/>
        <end position="215"/>
    </location>
</feature>
<dbReference type="ExpressionAtlas" id="A0A5S9WNQ9">
    <property type="expression patterns" value="baseline and differential"/>
</dbReference>
<feature type="domain" description="C2 NT-type" evidence="3">
    <location>
        <begin position="6"/>
        <end position="142"/>
    </location>
</feature>
<name>A0A5S9WNQ9_ARATH</name>
<dbReference type="EMBL" id="CACSHJ010000087">
    <property type="protein sequence ID" value="CAA0310129.1"/>
    <property type="molecule type" value="Genomic_DNA"/>
</dbReference>
<feature type="compositionally biased region" description="Low complexity" evidence="2">
    <location>
        <begin position="252"/>
        <end position="274"/>
    </location>
</feature>
<feature type="coiled-coil region" evidence="1">
    <location>
        <begin position="929"/>
        <end position="1012"/>
    </location>
</feature>
<dbReference type="Proteomes" id="UP000434276">
    <property type="component" value="Unassembled WGS sequence"/>
</dbReference>
<organism evidence="4 5">
    <name type="scientific">Arabidopsis thaliana</name>
    <name type="common">Mouse-ear cress</name>
    <dbReference type="NCBI Taxonomy" id="3702"/>
    <lineage>
        <taxon>Eukaryota</taxon>
        <taxon>Viridiplantae</taxon>
        <taxon>Streptophyta</taxon>
        <taxon>Embryophyta</taxon>
        <taxon>Tracheophyta</taxon>
        <taxon>Spermatophyta</taxon>
        <taxon>Magnoliopsida</taxon>
        <taxon>eudicotyledons</taxon>
        <taxon>Gunneridae</taxon>
        <taxon>Pentapetalae</taxon>
        <taxon>rosids</taxon>
        <taxon>malvids</taxon>
        <taxon>Brassicales</taxon>
        <taxon>Brassicaceae</taxon>
        <taxon>Camelineae</taxon>
        <taxon>Arabidopsis</taxon>
    </lineage>
</organism>
<reference evidence="4 5" key="1">
    <citation type="submission" date="2019-12" db="EMBL/GenBank/DDBJ databases">
        <authorList>
            <person name="Jiao W.-B."/>
            <person name="Schneeberger K."/>
        </authorList>
    </citation>
    <scope>NUCLEOTIDE SEQUENCE [LARGE SCALE GENOMIC DNA]</scope>
    <source>
        <strain evidence="5">cv. C24</strain>
    </source>
</reference>
<feature type="compositionally biased region" description="Basic residues" evidence="2">
    <location>
        <begin position="228"/>
        <end position="238"/>
    </location>
</feature>
<dbReference type="Pfam" id="PF10358">
    <property type="entry name" value="NT-C2"/>
    <property type="match status" value="1"/>
</dbReference>
<feature type="compositionally biased region" description="Basic and acidic residues" evidence="2">
    <location>
        <begin position="176"/>
        <end position="204"/>
    </location>
</feature>
<dbReference type="AlphaFoldDB" id="A0A5S9WNQ9"/>